<name>A0A380NXW1_WEIVI</name>
<keyword evidence="1" id="KW-0812">Transmembrane</keyword>
<gene>
    <name evidence="2" type="ORF">NCTC13645_00271</name>
</gene>
<keyword evidence="1" id="KW-0472">Membrane</keyword>
<keyword evidence="1" id="KW-1133">Transmembrane helix</keyword>
<dbReference type="Proteomes" id="UP000254621">
    <property type="component" value="Unassembled WGS sequence"/>
</dbReference>
<organism evidence="2 3">
    <name type="scientific">Weissella viridescens</name>
    <name type="common">Lactobacillus viridescens</name>
    <dbReference type="NCBI Taxonomy" id="1629"/>
    <lineage>
        <taxon>Bacteria</taxon>
        <taxon>Bacillati</taxon>
        <taxon>Bacillota</taxon>
        <taxon>Bacilli</taxon>
        <taxon>Lactobacillales</taxon>
        <taxon>Lactobacillaceae</taxon>
        <taxon>Weissella</taxon>
    </lineage>
</organism>
<proteinExistence type="predicted"/>
<dbReference type="STRING" id="1629.IV50_GL000577"/>
<feature type="transmembrane region" description="Helical" evidence="1">
    <location>
        <begin position="43"/>
        <end position="66"/>
    </location>
</feature>
<dbReference type="AlphaFoldDB" id="A0A380NXW1"/>
<dbReference type="EMBL" id="UHIV01000001">
    <property type="protein sequence ID" value="SUP52386.1"/>
    <property type="molecule type" value="Genomic_DNA"/>
</dbReference>
<evidence type="ECO:0000313" key="3">
    <source>
        <dbReference type="Proteomes" id="UP000254621"/>
    </source>
</evidence>
<evidence type="ECO:0000313" key="2">
    <source>
        <dbReference type="EMBL" id="SUP52386.1"/>
    </source>
</evidence>
<sequence length="80" mass="9335">MYNSIRGSFFRATPAQLFYSLITDALLYFFFTALLGPMGPGSTLIYLIFLPGFDFLCLIISFYHYVTDHFKKHIKIKCFM</sequence>
<protein>
    <submittedName>
        <fullName evidence="2">Uncharacterized protein</fullName>
    </submittedName>
</protein>
<reference evidence="2 3" key="1">
    <citation type="submission" date="2018-06" db="EMBL/GenBank/DDBJ databases">
        <authorList>
            <consortium name="Pathogen Informatics"/>
            <person name="Doyle S."/>
        </authorList>
    </citation>
    <scope>NUCLEOTIDE SEQUENCE [LARGE SCALE GENOMIC DNA]</scope>
    <source>
        <strain evidence="2 3">NCTC13645</strain>
    </source>
</reference>
<accession>A0A380NXW1</accession>
<feature type="transmembrane region" description="Helical" evidence="1">
    <location>
        <begin position="12"/>
        <end position="31"/>
    </location>
</feature>
<evidence type="ECO:0000256" key="1">
    <source>
        <dbReference type="SAM" id="Phobius"/>
    </source>
</evidence>